<dbReference type="Pfam" id="PF12480">
    <property type="entry name" value="GARIL_Rab2_bd"/>
    <property type="match status" value="1"/>
</dbReference>
<feature type="compositionally biased region" description="Basic residues" evidence="2">
    <location>
        <begin position="453"/>
        <end position="474"/>
    </location>
</feature>
<reference evidence="7 8" key="1">
    <citation type="journal article" date="2004" name="Nature">
        <title>Genome sequence of the Brown Norway rat yields insights into mammalian evolution.</title>
        <authorList>
            <consortium name="Rat Genome Sequencing Project Consortium"/>
            <person name="Gibbs R.A."/>
            <person name="Weinstock G.M."/>
            <person name="Metzker M.L."/>
            <person name="Muzny D.M."/>
            <person name="Sodergren E.J."/>
            <person name="Scherer S."/>
            <person name="Scott G."/>
            <person name="Steffen D."/>
            <person name="Worley K.C."/>
            <person name="Burch P.E."/>
            <person name="Okwuonu G."/>
            <person name="Hines S."/>
            <person name="Lewis L."/>
            <person name="Deramo C."/>
            <person name="Delgado O."/>
            <person name="Dugan-Rocha S."/>
            <person name="Miner G."/>
            <person name="Morgan M."/>
            <person name="Hawes A."/>
            <person name="Gill R."/>
            <person name="Holt R.A."/>
            <person name="Adams M.D."/>
            <person name="Amanatides P.G."/>
            <person name="Baden-Tillson H."/>
            <person name="Barnstead M."/>
            <person name="Chin S."/>
            <person name="Evans C.A."/>
            <person name="Ferriera S."/>
            <person name="Fosler C."/>
            <person name="Glodek A."/>
            <person name="Gu Z."/>
            <person name="Jennings D."/>
            <person name="Kraft C.L."/>
            <person name="Nguyen T."/>
            <person name="Pfannkoch C.M."/>
            <person name="Sitter C."/>
            <person name="Sutton G.G."/>
            <person name="Venter J.C."/>
            <person name="Woodage T."/>
            <person name="Smith D."/>
            <person name="Lee H.-M."/>
            <person name="Gustafson E."/>
            <person name="Cahill P."/>
            <person name="Kana A."/>
            <person name="Doucette-Stamm L."/>
            <person name="Weinstock K."/>
            <person name="Fechtel K."/>
            <person name="Weiss R.B."/>
            <person name="Dunn D.M."/>
            <person name="Green E.D."/>
            <person name="Blakesley R.W."/>
            <person name="Bouffard G.G."/>
            <person name="De Jong P.J."/>
            <person name="Osoegawa K."/>
            <person name="Zhu B."/>
            <person name="Marra M."/>
            <person name="Schein J."/>
            <person name="Bosdet I."/>
            <person name="Fjell C."/>
            <person name="Jones S."/>
            <person name="Krzywinski M."/>
            <person name="Mathewson C."/>
            <person name="Siddiqui A."/>
            <person name="Wye N."/>
            <person name="McPherson J."/>
            <person name="Zhao S."/>
            <person name="Fraser C.M."/>
            <person name="Shetty J."/>
            <person name="Shatsman S."/>
            <person name="Geer K."/>
            <person name="Chen Y."/>
            <person name="Abramzon S."/>
            <person name="Nierman W.C."/>
            <person name="Havlak P.H."/>
            <person name="Chen R."/>
            <person name="Durbin K.J."/>
            <person name="Egan A."/>
            <person name="Ren Y."/>
            <person name="Song X.-Z."/>
            <person name="Li B."/>
            <person name="Liu Y."/>
            <person name="Qin X."/>
            <person name="Cawley S."/>
            <person name="Cooney A.J."/>
            <person name="D'Souza L.M."/>
            <person name="Martin K."/>
            <person name="Wu J.Q."/>
            <person name="Gonzalez-Garay M.L."/>
            <person name="Jackson A.R."/>
            <person name="Kalafus K.J."/>
            <person name="McLeod M.P."/>
            <person name="Milosavljevic A."/>
            <person name="Virk D."/>
            <person name="Volkov A."/>
            <person name="Wheeler D.A."/>
            <person name="Zhang Z."/>
            <person name="Bailey J.A."/>
            <person name="Eichler E.E."/>
            <person name="Tuzun E."/>
            <person name="Birney E."/>
            <person name="Mongin E."/>
            <person name="Ureta-Vidal A."/>
            <person name="Woodwark C."/>
            <person name="Zdobnov E."/>
            <person name="Bork P."/>
            <person name="Suyama M."/>
            <person name="Torrents D."/>
            <person name="Alexandersson M."/>
            <person name="Trask B.J."/>
            <person name="Young J.M."/>
            <person name="Huang H."/>
            <person name="Wang H."/>
            <person name="Xing H."/>
            <person name="Daniels S."/>
            <person name="Gietzen D."/>
            <person name="Schmidt J."/>
            <person name="Stevens K."/>
            <person name="Vitt U."/>
            <person name="Wingrove J."/>
            <person name="Camara F."/>
            <person name="Mar Alba M."/>
            <person name="Abril J.F."/>
            <person name="Guigo R."/>
            <person name="Smit A."/>
            <person name="Dubchak I."/>
            <person name="Rubin E.M."/>
            <person name="Couronne O."/>
            <person name="Poliakov A."/>
            <person name="Huebner N."/>
            <person name="Ganten D."/>
            <person name="Goesele C."/>
            <person name="Hummel O."/>
            <person name="Kreitler T."/>
            <person name="Lee Y.-A."/>
            <person name="Monti J."/>
            <person name="Schulz H."/>
            <person name="Zimdahl H."/>
            <person name="Himmelbauer H."/>
            <person name="Lehrach H."/>
            <person name="Jacob H.J."/>
            <person name="Bromberg S."/>
            <person name="Gullings-Handley J."/>
            <person name="Jensen-Seaman M.I."/>
            <person name="Kwitek A.E."/>
            <person name="Lazar J."/>
            <person name="Pasko D."/>
            <person name="Tonellato P.J."/>
            <person name="Twigger S."/>
            <person name="Ponting C.P."/>
            <person name="Duarte J.M."/>
            <person name="Rice S."/>
            <person name="Goodstadt L."/>
            <person name="Beatson S.A."/>
            <person name="Emes R.D."/>
            <person name="Winter E.E."/>
            <person name="Webber C."/>
            <person name="Brandt P."/>
            <person name="Nyakatura G."/>
            <person name="Adetobi M."/>
            <person name="Chiaromonte F."/>
            <person name="Elnitski L."/>
            <person name="Eswara P."/>
            <person name="Hardison R.C."/>
            <person name="Hou M."/>
            <person name="Kolbe D."/>
            <person name="Makova K."/>
            <person name="Miller W."/>
            <person name="Nekrutenko A."/>
            <person name="Riemer C."/>
            <person name="Schwartz S."/>
            <person name="Taylor J."/>
            <person name="Yang S."/>
            <person name="Zhang Y."/>
            <person name="Lindpaintner K."/>
            <person name="Andrews T.D."/>
            <person name="Caccamo M."/>
            <person name="Clamp M."/>
            <person name="Clarke L."/>
            <person name="Curwen V."/>
            <person name="Durbin R.M."/>
            <person name="Eyras E."/>
            <person name="Searle S.M."/>
            <person name="Cooper G.M."/>
            <person name="Batzoglou S."/>
            <person name="Brudno M."/>
            <person name="Sidow A."/>
            <person name="Stone E.A."/>
            <person name="Payseur B.A."/>
            <person name="Bourque G."/>
            <person name="Lopez-Otin C."/>
            <person name="Puente X.S."/>
            <person name="Chakrabarti K."/>
            <person name="Chatterji S."/>
            <person name="Dewey C."/>
            <person name="Pachter L."/>
            <person name="Bray N."/>
            <person name="Yap V.B."/>
            <person name="Caspi A."/>
            <person name="Tesler G."/>
            <person name="Pevzner P.A."/>
            <person name="Haussler D."/>
            <person name="Roskin K.M."/>
            <person name="Baertsch R."/>
            <person name="Clawson H."/>
            <person name="Furey T.S."/>
            <person name="Hinrichs A.S."/>
            <person name="Karolchik D."/>
            <person name="Kent W.J."/>
            <person name="Rosenbloom K.R."/>
            <person name="Trumbower H."/>
            <person name="Weirauch M."/>
            <person name="Cooper D.N."/>
            <person name="Stenson P.D."/>
            <person name="Ma B."/>
            <person name="Brent M."/>
            <person name="Arumugam M."/>
            <person name="Shteynberg D."/>
            <person name="Copley R.R."/>
            <person name="Taylor M.S."/>
            <person name="Riethman H."/>
            <person name="Mudunuri U."/>
            <person name="Peterson J."/>
            <person name="Guyer M."/>
            <person name="Felsenfeld A."/>
            <person name="Old S."/>
            <person name="Mockrin S."/>
            <person name="Collins F.S."/>
        </authorList>
    </citation>
    <scope>NUCLEOTIDE SEQUENCE [LARGE SCALE GENOMIC DNA]</scope>
    <source>
        <strain evidence="7 8">Brown Norway</strain>
    </source>
</reference>
<reference evidence="7" key="5">
    <citation type="submission" date="2025-05" db="UniProtKB">
        <authorList>
            <consortium name="Ensembl"/>
        </authorList>
    </citation>
    <scope>IDENTIFICATION</scope>
    <source>
        <strain evidence="7">Brown Norway</strain>
    </source>
</reference>
<dbReference type="GO" id="GO:0005829">
    <property type="term" value="C:cytosol"/>
    <property type="evidence" value="ECO:0000266"/>
    <property type="project" value="RGD"/>
</dbReference>
<dbReference type="InterPro" id="IPR022188">
    <property type="entry name" value="TASOR_DUF3715"/>
</dbReference>
<evidence type="ECO:0000313" key="7">
    <source>
        <dbReference type="Ensembl" id="ENSRNOP00000051465.6"/>
    </source>
</evidence>
<evidence type="ECO:0000259" key="3">
    <source>
        <dbReference type="Pfam" id="PF12480"/>
    </source>
</evidence>
<dbReference type="Pfam" id="PF12509">
    <property type="entry name" value="DUF3715"/>
    <property type="match status" value="1"/>
</dbReference>
<dbReference type="Pfam" id="PF23314">
    <property type="entry name" value="TASOR_alpha-beta"/>
    <property type="match status" value="1"/>
</dbReference>
<feature type="domain" description="TASOR PIN" evidence="6">
    <location>
        <begin position="2235"/>
        <end position="2374"/>
    </location>
</feature>
<gene>
    <name evidence="7 9" type="primary">Tasor2</name>
    <name evidence="9" type="synonym">Fam208b</name>
</gene>
<dbReference type="Ensembl" id="ENSRNOT00000048933.8">
    <property type="protein sequence ID" value="ENSRNOP00000051465.6"/>
    <property type="gene ID" value="ENSRNOG00000018011.10"/>
</dbReference>
<feature type="region of interest" description="Disordered" evidence="2">
    <location>
        <begin position="1375"/>
        <end position="1397"/>
    </location>
</feature>
<dbReference type="GO" id="GO:0005654">
    <property type="term" value="C:nucleoplasm"/>
    <property type="evidence" value="ECO:0000266"/>
    <property type="project" value="RGD"/>
</dbReference>
<feature type="compositionally biased region" description="Polar residues" evidence="2">
    <location>
        <begin position="1305"/>
        <end position="1315"/>
    </location>
</feature>
<reference evidence="11" key="3">
    <citation type="journal article" date="2012" name="Nat. Commun.">
        <title>Quantitative maps of protein phosphorylation sites across 14 different rat organs and tissues.</title>
        <authorList>
            <person name="Lundby A."/>
            <person name="Secher A."/>
            <person name="Lage K."/>
            <person name="Nordsborg N.B."/>
            <person name="Dmytriyev A."/>
            <person name="Lundby C."/>
            <person name="Olsen J.V."/>
        </authorList>
    </citation>
    <scope>IDENTIFICATION BY MASS SPECTROMETRY [LARGE SCALE ANALYSIS]</scope>
</reference>
<sequence>MAAPTYKSTLELNKNALVSPWKGQLIIQGCVLCDVTLRSTYRTEAPGQLPQELDFKHVMKVSSLKESLPEAAFRRRNYLEQKVCCQDLCFDLYEVELSNKQGENIDKLMEYVKNKELALIKCLEDRGFFILLTSSALIPEPDFGDEQLGLHALHLFQAPQAAGSKDLKVEDGISLKVIPILPALSYALLEAKKSLSEEAIPPNILVKHSFQDLYKVDKSLSLMAPPQDGLKDAAPTGGLPHAFDLAPALETCPSESLAQLKCYFSDPAGYTLDLSAALDLLPEHPQFPCISDGVCDAGFSLVMTPDPEFLDSEMEIRKETETAEKPGRTLKVKKKGVTPSTPSSNQRVQPKRKASTSVITLPSKRVSLGRPTSKRTAPRTDRSCNPTLKLAKGQFPQRKRGAEVLTAQIVQKTRLERKKQDVSVSKDGPVPANAKRAKKQEKSPGRVASRPKPPVKKSPQKRKVNVARGRRNTKVRKQLQPAKKEIALHLQSEMSLDGQKDGLNLLSTSQPESIAVIPKGPPENSIVSCDSQALNMLADLALSSAASPIPSCELRSFPCFSELPQNNVLLTKESALHGASDHEYHKGVKSQKAVQLPKPYSDEKISSESNLTHSQEENLVPSAQPLAVAQSAPHEEAQEFSDASQNSVVVEHSYALLLAEQSKKHLHPRKLPSPGFVKNGAKGSEAGTPIGKVMPFRHLQSASPLQKHSEDSLTKRKSPFVSSSLREFFCSHTILSCDGSFKITFKCEGEYVFSLDSKYTSNPLEKTVVRALHGPWNTDFPENMDDVKLLLHIWVALFYSKKNKAVGSPRKVVEHKNPAKYVCINRSLESLDHSEIEEFSNVERPSVGGSVDPLLETKETHIGHATNMTFPGPKRVLPFINPPTTRDLELCVQNDQKEVFTGECHLDTSGSQNFIYSCNTEVTGGKAKQELSNKLETSNVVLSGVVSAQSNGTCIPSEDKACQSTKVVSCRDTVTQATLTTAYDGASSESMRQKSVFHNLENKVDTFHPSLLIKTGAVQDVIQHSSLINNECQPSVERRDDSVECMMVNLEPVTLAFEKSASVPVHTEVNTADKPTGFNTELVKQVPPALSIQSPVSALEKVETQSPRDVSSLAMSEYKDSTCLSASSVNEETPPESLCLLQKEIPLTSPADKGLIMEALSLVKSSSYSLASDKTKCPQDVSLQTQNGLSMSSGEVLEPSQVKVVSSTSVTLRAQQSPNCISVTSDVAGGSSEIMNSDNSSLNQKKVLQIFNSVFPKETDLSLNREEVSMELSGEDADIDLTLTISPPTSPSEEIAAGEIEQLQRATGSNVGQQSRPEEMVEPEQQGSHIKNREISSAGCISVYPVESKEMSKNYTPEVAEKVNVTSDFPFGPLIEVSPASSPDPIVQTGDRQSSPCCLKLQDSQSEKTNTFSQIKSGDLTIPEKESSLVGPKSPKEQDKLAQTQVQLSAEMPQILTNAEIEGRDAVPGKVTEVTVPSEHENLSFSEKVQCYDTELNKPTSPAKYGGNFKPLEKPVKSGNSLEADCMENRNMDMKSLALESSVSSCSPRKVENKPLSDTLVSVTINGIVNMSLKQTSSQNIKKNVCDSDIKAEADSNMQAGAVNSASIDKTDIQAYFHPEDSEFASSSECAQCTDYTNPVSAEPGFQTQEIPVVRMASLLKNIGTELHEERMDLSAVALQSNPMSAKDEQKIIHLPQDTKCEVTELLNGDFSQNAHSCQNIVDFSKSEEPSASFVPTLADSVCGNYKEHSDPSMGHETKADAATLSRDTEISASASVCHGPHSGDSVQDSLDCKNCKFDTENLRGNHASQKNAVKDSCDSFTSLNNSDDTWTCSSKISALETHISPRNQETEPCPVSPNTKCMPRYIQIPDSHGIPKTYANFTITKEFKDTTRRLHSLKRHRNLSANCDLLSSWTSTWHVADDLTQNTLDLEYLRFDHKLKQIIKKGDSQQSSPSNNIFPKESRMQFSVGTLPSTQTPEASGLHLPPKNRSPILVTVVHSDTRQQNHHHRRSYSHSSLDSAAAFWKEKCSQSRNLKNSERSQTVPFHLNKLKYNSTFKESRNDISLILNEYAEFNKVMMNSNQIVSQEKELNAASAEAVSQETYQPRQSVSYRDVITDLCATLHVKLKGVMREACKSPFWFYLVETEDKSFFLRTKSILKKGGHTEVELLDFCQAFHRENETLLVIIKNEDMIAHLHQIPSLLKLKHFPSVIFAGVDSPEDILNDTYQELFRSGGFVVSDDHVLESLSLVQLKEVLKTLEKLNENSRWKWLLHYRENKKLKEDVRVDSIAHKKNLILKSYQSVNIIDLLHYHNCDSPSSTKAEILKCLLNLQIQHISARFAVFLTDKPAVSTEIFENHGILVTDVNYFTENIQKIAAPFRSSYW</sequence>
<dbReference type="PaxDb" id="10116-ENSRNOP00000051465"/>
<dbReference type="RefSeq" id="NP_001414615.1">
    <property type="nucleotide sequence ID" value="NM_001427686.2"/>
</dbReference>
<dbReference type="InterPro" id="IPR056242">
    <property type="entry name" value="PIN_TASOR"/>
</dbReference>
<protein>
    <submittedName>
        <fullName evidence="7">Transcription activation suppressor family member 2</fullName>
    </submittedName>
</protein>
<dbReference type="GlyGen" id="D3ZVI2">
    <property type="glycosylation" value="1 site"/>
</dbReference>
<dbReference type="VEuPathDB" id="HostDB:ENSRNOG00000018011"/>
<feature type="region of interest" description="Disordered" evidence="2">
    <location>
        <begin position="582"/>
        <end position="616"/>
    </location>
</feature>
<dbReference type="AlphaFoldDB" id="D3ZVI2"/>
<evidence type="ECO:0007829" key="11">
    <source>
        <dbReference type="PubMed" id="22673903"/>
    </source>
</evidence>
<keyword evidence="8" id="KW-1185">Reference proteome</keyword>
<evidence type="ECO:0007829" key="10">
    <source>
        <dbReference type="PubMed" id="16641100"/>
    </source>
</evidence>
<dbReference type="FunCoup" id="D3ZVI2">
    <property type="interactions" value="3183"/>
</dbReference>
<dbReference type="AGR" id="RGD:1564456"/>
<dbReference type="PeptideAtlas" id="D3ZVI2"/>
<feature type="region of interest" description="Disordered" evidence="2">
    <location>
        <begin position="1305"/>
        <end position="1334"/>
    </location>
</feature>
<evidence type="ECO:0000259" key="4">
    <source>
        <dbReference type="Pfam" id="PF12509"/>
    </source>
</evidence>
<dbReference type="eggNOG" id="ENOG502RJQA">
    <property type="taxonomic scope" value="Eukaryota"/>
</dbReference>
<dbReference type="Pfam" id="PF24630">
    <property type="entry name" value="PIN_TASOR"/>
    <property type="match status" value="1"/>
</dbReference>
<dbReference type="Bgee" id="ENSRNOG00000018011">
    <property type="expression patterns" value="Expressed in testis and 20 other cell types or tissues"/>
</dbReference>
<dbReference type="GeneTree" id="ENSGT00530000063735"/>
<dbReference type="PANTHER" id="PTHR16207">
    <property type="entry name" value="SET DOMAIN-CONTAINING PROTEIN"/>
    <property type="match status" value="1"/>
</dbReference>
<feature type="domain" description="TASOR alpha/beta" evidence="5">
    <location>
        <begin position="2136"/>
        <end position="2231"/>
    </location>
</feature>
<feature type="domain" description="TASOR pseudo-PARP" evidence="4">
    <location>
        <begin position="553"/>
        <end position="704"/>
    </location>
</feature>
<evidence type="ECO:0000313" key="9">
    <source>
        <dbReference type="RGD" id="1564456"/>
    </source>
</evidence>
<name>D3ZVI2_RAT</name>
<dbReference type="Ensembl" id="ENSRNOT00000126636.1">
    <property type="protein sequence ID" value="ENSRNOP00000098852.1"/>
    <property type="gene ID" value="ENSRNOG00000018011.10"/>
</dbReference>
<dbReference type="InParanoid" id="D3ZVI2"/>
<feature type="domain" description="Golgi associated RAB2 interactor protein-like Rab2B-binding" evidence="3">
    <location>
        <begin position="94"/>
        <end position="166"/>
    </location>
</feature>
<dbReference type="RefSeq" id="XP_006254283.1">
    <property type="nucleotide sequence ID" value="XM_006254221.5"/>
</dbReference>
<feature type="compositionally biased region" description="Polar residues" evidence="2">
    <location>
        <begin position="338"/>
        <end position="348"/>
    </location>
</feature>
<organism evidence="7 8">
    <name type="scientific">Rattus norvegicus</name>
    <name type="common">Rat</name>
    <dbReference type="NCBI Taxonomy" id="10116"/>
    <lineage>
        <taxon>Eukaryota</taxon>
        <taxon>Metazoa</taxon>
        <taxon>Chordata</taxon>
        <taxon>Craniata</taxon>
        <taxon>Vertebrata</taxon>
        <taxon>Euteleostomi</taxon>
        <taxon>Mammalia</taxon>
        <taxon>Eutheria</taxon>
        <taxon>Euarchontoglires</taxon>
        <taxon>Glires</taxon>
        <taxon>Rodentia</taxon>
        <taxon>Myomorpha</taxon>
        <taxon>Muroidea</taxon>
        <taxon>Muridae</taxon>
        <taxon>Murinae</taxon>
        <taxon>Rattus</taxon>
    </lineage>
</organism>
<evidence type="ECO:0000256" key="1">
    <source>
        <dbReference type="ARBA" id="ARBA00008058"/>
    </source>
</evidence>
<evidence type="ECO:0000259" key="6">
    <source>
        <dbReference type="Pfam" id="PF24630"/>
    </source>
</evidence>
<feature type="region of interest" description="Disordered" evidence="2">
    <location>
        <begin position="665"/>
        <end position="690"/>
    </location>
</feature>
<dbReference type="STRING" id="10116.ENSRNOP00000051465"/>
<comment type="similarity">
    <text evidence="1">Belongs to the TASOR family.</text>
</comment>
<dbReference type="InterPro" id="IPR046432">
    <property type="entry name" value="TASOR"/>
</dbReference>
<dbReference type="RGD" id="1564456">
    <property type="gene designation" value="Tasor2"/>
</dbReference>
<dbReference type="HOGENOM" id="CLU_000681_0_0_1"/>
<dbReference type="InterPro" id="IPR056243">
    <property type="entry name" value="TASOR_ab_dom"/>
</dbReference>
<dbReference type="RefSeq" id="XP_006254284.1">
    <property type="nucleotide sequence ID" value="XM_006254222.5"/>
</dbReference>
<reference evidence="8" key="4">
    <citation type="submission" date="2024-01" db="EMBL/GenBank/DDBJ databases">
        <title>GRCr8: a new rat reference genome assembly contstructed from accurate long reads and long range scaffolding.</title>
        <authorList>
            <person name="Doris P.A."/>
            <person name="Kalbfleisch T."/>
            <person name="Li K."/>
            <person name="Howe K."/>
            <person name="Wood J."/>
        </authorList>
    </citation>
    <scope>NUCLEOTIDE SEQUENCE [LARGE SCALE GENOMIC DNA]</scope>
    <source>
        <strain evidence="8">Brown Norway</strain>
    </source>
</reference>
<dbReference type="GO" id="GO:0045814">
    <property type="term" value="P:negative regulation of gene expression, epigenetic"/>
    <property type="evidence" value="ECO:0007669"/>
    <property type="project" value="InterPro"/>
</dbReference>
<accession>D3ZVI2</accession>
<evidence type="ECO:0000259" key="5">
    <source>
        <dbReference type="Pfam" id="PF23314"/>
    </source>
</evidence>
<feature type="region of interest" description="Disordered" evidence="2">
    <location>
        <begin position="331"/>
        <end position="387"/>
    </location>
</feature>
<dbReference type="Proteomes" id="UP000002494">
    <property type="component" value="Chromosome 17"/>
</dbReference>
<evidence type="ECO:0000256" key="2">
    <source>
        <dbReference type="SAM" id="MobiDB-lite"/>
    </source>
</evidence>
<reference evidence="10" key="2">
    <citation type="journal article" date="2006" name="Proc. Natl. Acad. Sci. U.S.A.">
        <title>Quantitative phosphoproteomics of vasopressin-sensitive renal cells: regulation of aquaporin-2 phosphorylation at two sites.</title>
        <authorList>
            <person name="Hoffert J.D."/>
            <person name="Pisitkun T."/>
            <person name="Wang G."/>
            <person name="Shen R.F."/>
            <person name="Knepper M.A."/>
        </authorList>
    </citation>
    <scope>IDENTIFICATION BY MASS SPECTROMETRY [LARGE SCALE ANALYSIS]</scope>
</reference>
<proteinExistence type="evidence at protein level"/>
<feature type="region of interest" description="Disordered" evidence="2">
    <location>
        <begin position="414"/>
        <end position="474"/>
    </location>
</feature>
<dbReference type="InterPro" id="IPR022168">
    <property type="entry name" value="GARIL-like_Rab2B-bd"/>
</dbReference>
<evidence type="ECO:0000313" key="8">
    <source>
        <dbReference type="Proteomes" id="UP000002494"/>
    </source>
</evidence>
<dbReference type="OMA" id="VPCYIQI"/>
<dbReference type="CTD" id="54906"/>
<dbReference type="GeneID" id="361269"/>
<dbReference type="KEGG" id="rno:361269"/>
<dbReference type="PANTHER" id="PTHR16207:SF10">
    <property type="entry name" value="PROTEIN TASOR 2"/>
    <property type="match status" value="1"/>
</dbReference>